<evidence type="ECO:0000313" key="2">
    <source>
        <dbReference type="Proteomes" id="UP001164250"/>
    </source>
</evidence>
<accession>A0ACC1C759</accession>
<reference evidence="2" key="1">
    <citation type="journal article" date="2023" name="G3 (Bethesda)">
        <title>Genome assembly and association tests identify interacting loci associated with vigor, precocity, and sex in interspecific pistachio rootstocks.</title>
        <authorList>
            <person name="Palmer W."/>
            <person name="Jacygrad E."/>
            <person name="Sagayaradj S."/>
            <person name="Cavanaugh K."/>
            <person name="Han R."/>
            <person name="Bertier L."/>
            <person name="Beede B."/>
            <person name="Kafkas S."/>
            <person name="Golino D."/>
            <person name="Preece J."/>
            <person name="Michelmore R."/>
        </authorList>
    </citation>
    <scope>NUCLEOTIDE SEQUENCE [LARGE SCALE GENOMIC DNA]</scope>
</reference>
<name>A0ACC1C759_9ROSI</name>
<sequence length="334" mass="37256">MEEIQQKEEIKQIVLEEQNENHPTNKQQEAAEKEELDHLKVDEDEKIVLVHNNNAAQQAAGRVEGNQKDRAKKLNQGSKLSNLKSKVTVPQPFSLATEKRILSRERLASVDFSSLTETKSMPKERRGSVDSKDLQRPKLTKFVSLSHKSVLYIHASCPGFGETSKAKHANSTNITAKTNSKIKVTTTDQHGDHKKMESGLKNNHKSEAKKEIESRFLRVTAKNRQGDELDKDNKLQKSSTFKASPLPSFYHRRNPPSKPEINKIQATRPKSPVIGARRKSMSSADKPKSEEKGKTVAGRISSNGAKETISKLFKTTKKTLIGSKETMKGVVASA</sequence>
<dbReference type="Proteomes" id="UP001164250">
    <property type="component" value="Chromosome 1"/>
</dbReference>
<comment type="caution">
    <text evidence="1">The sequence shown here is derived from an EMBL/GenBank/DDBJ whole genome shotgun (WGS) entry which is preliminary data.</text>
</comment>
<organism evidence="1 2">
    <name type="scientific">Pistacia atlantica</name>
    <dbReference type="NCBI Taxonomy" id="434234"/>
    <lineage>
        <taxon>Eukaryota</taxon>
        <taxon>Viridiplantae</taxon>
        <taxon>Streptophyta</taxon>
        <taxon>Embryophyta</taxon>
        <taxon>Tracheophyta</taxon>
        <taxon>Spermatophyta</taxon>
        <taxon>Magnoliopsida</taxon>
        <taxon>eudicotyledons</taxon>
        <taxon>Gunneridae</taxon>
        <taxon>Pentapetalae</taxon>
        <taxon>rosids</taxon>
        <taxon>malvids</taxon>
        <taxon>Sapindales</taxon>
        <taxon>Anacardiaceae</taxon>
        <taxon>Pistacia</taxon>
    </lineage>
</organism>
<proteinExistence type="predicted"/>
<evidence type="ECO:0000313" key="1">
    <source>
        <dbReference type="EMBL" id="KAJ0111357.1"/>
    </source>
</evidence>
<keyword evidence="2" id="KW-1185">Reference proteome</keyword>
<gene>
    <name evidence="1" type="ORF">Patl1_03533</name>
</gene>
<dbReference type="EMBL" id="CM047897">
    <property type="protein sequence ID" value="KAJ0111357.1"/>
    <property type="molecule type" value="Genomic_DNA"/>
</dbReference>
<protein>
    <submittedName>
        <fullName evidence="1">Uncharacterized protein</fullName>
    </submittedName>
</protein>